<keyword evidence="7 10" id="KW-1133">Transmembrane helix</keyword>
<evidence type="ECO:0000256" key="5">
    <source>
        <dbReference type="ARBA" id="ARBA00022475"/>
    </source>
</evidence>
<evidence type="ECO:0000256" key="8">
    <source>
        <dbReference type="ARBA" id="ARBA00023136"/>
    </source>
</evidence>
<comment type="subcellular location">
    <subcellularLocation>
        <location evidence="1">Cell membrane</location>
        <topology evidence="1">Multi-pass membrane protein</topology>
    </subcellularLocation>
</comment>
<evidence type="ECO:0000256" key="6">
    <source>
        <dbReference type="ARBA" id="ARBA00022692"/>
    </source>
</evidence>
<feature type="transmembrane region" description="Helical" evidence="10">
    <location>
        <begin position="263"/>
        <end position="285"/>
    </location>
</feature>
<dbReference type="InterPro" id="IPR002528">
    <property type="entry name" value="MATE_fam"/>
</dbReference>
<evidence type="ECO:0000256" key="9">
    <source>
        <dbReference type="ARBA" id="ARBA00023251"/>
    </source>
</evidence>
<feature type="transmembrane region" description="Helical" evidence="10">
    <location>
        <begin position="410"/>
        <end position="430"/>
    </location>
</feature>
<dbReference type="GO" id="GO:0015297">
    <property type="term" value="F:antiporter activity"/>
    <property type="evidence" value="ECO:0007669"/>
    <property type="project" value="InterPro"/>
</dbReference>
<dbReference type="GO" id="GO:0005886">
    <property type="term" value="C:plasma membrane"/>
    <property type="evidence" value="ECO:0007669"/>
    <property type="project" value="UniProtKB-SubCell"/>
</dbReference>
<dbReference type="EMBL" id="NXLT01000003">
    <property type="protein sequence ID" value="RDU67439.1"/>
    <property type="molecule type" value="Genomic_DNA"/>
</dbReference>
<evidence type="ECO:0000256" key="3">
    <source>
        <dbReference type="ARBA" id="ARBA00022106"/>
    </source>
</evidence>
<feature type="transmembrane region" description="Helical" evidence="10">
    <location>
        <begin position="231"/>
        <end position="251"/>
    </location>
</feature>
<accession>A0A3D8IQ93</accession>
<proteinExistence type="inferred from homology"/>
<evidence type="ECO:0000256" key="1">
    <source>
        <dbReference type="ARBA" id="ARBA00004651"/>
    </source>
</evidence>
<keyword evidence="5" id="KW-1003">Cell membrane</keyword>
<keyword evidence="4" id="KW-0813">Transport</keyword>
<evidence type="ECO:0000256" key="7">
    <source>
        <dbReference type="ARBA" id="ARBA00022989"/>
    </source>
</evidence>
<keyword evidence="6 10" id="KW-0812">Transmembrane</keyword>
<feature type="transmembrane region" description="Helical" evidence="10">
    <location>
        <begin position="88"/>
        <end position="110"/>
    </location>
</feature>
<feature type="transmembrane region" description="Helical" evidence="10">
    <location>
        <begin position="188"/>
        <end position="210"/>
    </location>
</feature>
<organism evidence="11 12">
    <name type="scientific">Helicobacter equorum</name>
    <dbReference type="NCBI Taxonomy" id="361872"/>
    <lineage>
        <taxon>Bacteria</taxon>
        <taxon>Pseudomonadati</taxon>
        <taxon>Campylobacterota</taxon>
        <taxon>Epsilonproteobacteria</taxon>
        <taxon>Campylobacterales</taxon>
        <taxon>Helicobacteraceae</taxon>
        <taxon>Helicobacter</taxon>
    </lineage>
</organism>
<dbReference type="Proteomes" id="UP000256514">
    <property type="component" value="Unassembled WGS sequence"/>
</dbReference>
<feature type="transmembrane region" description="Helical" evidence="10">
    <location>
        <begin position="306"/>
        <end position="328"/>
    </location>
</feature>
<feature type="transmembrane region" description="Helical" evidence="10">
    <location>
        <begin position="9"/>
        <end position="30"/>
    </location>
</feature>
<dbReference type="CDD" id="cd13143">
    <property type="entry name" value="MATE_MepA_like"/>
    <property type="match status" value="1"/>
</dbReference>
<reference evidence="11 12" key="1">
    <citation type="submission" date="2018-04" db="EMBL/GenBank/DDBJ databases">
        <title>Novel Campyloabacter and Helicobacter Species and Strains.</title>
        <authorList>
            <person name="Mannion A.J."/>
            <person name="Shen Z."/>
            <person name="Fox J.G."/>
        </authorList>
    </citation>
    <scope>NUCLEOTIDE SEQUENCE [LARGE SCALE GENOMIC DNA]</scope>
    <source>
        <strain evidence="11 12">MIT 12-6600</strain>
    </source>
</reference>
<dbReference type="GO" id="GO:0042910">
    <property type="term" value="F:xenobiotic transmembrane transporter activity"/>
    <property type="evidence" value="ECO:0007669"/>
    <property type="project" value="InterPro"/>
</dbReference>
<name>A0A3D8IQ93_9HELI</name>
<sequence length="449" mass="49597">MGKDSLYRLFFYFFIPNLCAMIALSTYSVVDGAFVGKALGQEALAAIGVCWPVFPVLIAFELLFGMGAASIASFYLGRGQEHRARIMFSSVCYFAGVSSIILGGILFFSTESLAYALGANEEIHSYVVEYLHVTFLGACIIVLHPLLDVFAINDKRPILAMVAMIVGAASNIVLNYLFLFVFKLGITGSALATILGHGIGMCILLSHFVLKQGKIYFIKIFKIKSIFASMRNGLPQSFAELSVSAVMLLFNRTLKTLGGTDALSIYSILMYSGIVVFTVILSCAQGVQPIASFNYGAREYGRVKKIYFFVLVFATLSGLVLYVFSRFFDTLLIGLFLRDDSLHLLDSAVYALHIYFISFIFLGFNLVSSIFLQSIQRPLSSFVVTIATNLVFVVILLEIFSRIWGLDGVWWSYPLSFVCASFVTLGVMIFEFRRGSLGKATIAHHHKEA</sequence>
<evidence type="ECO:0000256" key="10">
    <source>
        <dbReference type="SAM" id="Phobius"/>
    </source>
</evidence>
<dbReference type="GO" id="GO:0046677">
    <property type="term" value="P:response to antibiotic"/>
    <property type="evidence" value="ECO:0007669"/>
    <property type="project" value="UniProtKB-KW"/>
</dbReference>
<dbReference type="InterPro" id="IPR051327">
    <property type="entry name" value="MATE_MepA_subfamily"/>
</dbReference>
<dbReference type="InterPro" id="IPR045070">
    <property type="entry name" value="MATE_MepA-like"/>
</dbReference>
<evidence type="ECO:0000313" key="12">
    <source>
        <dbReference type="Proteomes" id="UP000256514"/>
    </source>
</evidence>
<dbReference type="InterPro" id="IPR048279">
    <property type="entry name" value="MdtK-like"/>
</dbReference>
<evidence type="ECO:0000256" key="2">
    <source>
        <dbReference type="ARBA" id="ARBA00008417"/>
    </source>
</evidence>
<feature type="transmembrane region" description="Helical" evidence="10">
    <location>
        <begin position="158"/>
        <end position="182"/>
    </location>
</feature>
<feature type="transmembrane region" description="Helical" evidence="10">
    <location>
        <begin position="53"/>
        <end position="76"/>
    </location>
</feature>
<comment type="similarity">
    <text evidence="2">Belongs to the multi antimicrobial extrusion (MATE) (TC 2.A.66.1) family. MepA subfamily.</text>
</comment>
<evidence type="ECO:0000256" key="4">
    <source>
        <dbReference type="ARBA" id="ARBA00022448"/>
    </source>
</evidence>
<dbReference type="PIRSF" id="PIRSF006603">
    <property type="entry name" value="DinF"/>
    <property type="match status" value="1"/>
</dbReference>
<dbReference type="AlphaFoldDB" id="A0A3D8IQ93"/>
<keyword evidence="8 10" id="KW-0472">Membrane</keyword>
<feature type="transmembrane region" description="Helical" evidence="10">
    <location>
        <begin position="130"/>
        <end position="151"/>
    </location>
</feature>
<keyword evidence="9" id="KW-0046">Antibiotic resistance</keyword>
<dbReference type="PANTHER" id="PTHR43823">
    <property type="entry name" value="SPORULATION PROTEIN YKVU"/>
    <property type="match status" value="1"/>
</dbReference>
<comment type="caution">
    <text evidence="11">The sequence shown here is derived from an EMBL/GenBank/DDBJ whole genome shotgun (WGS) entry which is preliminary data.</text>
</comment>
<dbReference type="OrthoDB" id="9808954at2"/>
<keyword evidence="12" id="KW-1185">Reference proteome</keyword>
<dbReference type="Pfam" id="PF01554">
    <property type="entry name" value="MatE"/>
    <property type="match status" value="2"/>
</dbReference>
<evidence type="ECO:0000313" key="11">
    <source>
        <dbReference type="EMBL" id="RDU67439.1"/>
    </source>
</evidence>
<feature type="transmembrane region" description="Helical" evidence="10">
    <location>
        <begin position="379"/>
        <end position="404"/>
    </location>
</feature>
<protein>
    <recommendedName>
        <fullName evidence="3">Multidrug export protein MepA</fullName>
    </recommendedName>
</protein>
<gene>
    <name evidence="11" type="ORF">CQA54_04675</name>
</gene>
<feature type="transmembrane region" description="Helical" evidence="10">
    <location>
        <begin position="348"/>
        <end position="367"/>
    </location>
</feature>
<dbReference type="PANTHER" id="PTHR43823:SF3">
    <property type="entry name" value="MULTIDRUG EXPORT PROTEIN MEPA"/>
    <property type="match status" value="1"/>
</dbReference>